<feature type="transmembrane region" description="Helical" evidence="9">
    <location>
        <begin position="445"/>
        <end position="464"/>
    </location>
</feature>
<dbReference type="GO" id="GO:0004726">
    <property type="term" value="F:non-membrane spanning protein tyrosine phosphatase activity"/>
    <property type="evidence" value="ECO:0007669"/>
    <property type="project" value="TreeGrafter"/>
</dbReference>
<evidence type="ECO:0000256" key="2">
    <source>
        <dbReference type="ARBA" id="ARBA00009701"/>
    </source>
</evidence>
<feature type="compositionally biased region" description="Polar residues" evidence="8">
    <location>
        <begin position="355"/>
        <end position="365"/>
    </location>
</feature>
<dbReference type="SUPFAM" id="SSF52799">
    <property type="entry name" value="(Phosphotyrosine protein) phosphatases II"/>
    <property type="match status" value="1"/>
</dbReference>
<dbReference type="Proteomes" id="UP000663860">
    <property type="component" value="Unassembled WGS sequence"/>
</dbReference>
<dbReference type="InterPro" id="IPR016130">
    <property type="entry name" value="Tyr_Pase_AS"/>
</dbReference>
<comment type="caution">
    <text evidence="12">The sequence shown here is derived from an EMBL/GenBank/DDBJ whole genome shotgun (WGS) entry which is preliminary data.</text>
</comment>
<evidence type="ECO:0000256" key="7">
    <source>
        <dbReference type="ARBA" id="ARBA00023136"/>
    </source>
</evidence>
<keyword evidence="4" id="KW-0597">Phosphoprotein</keyword>
<evidence type="ECO:0000256" key="1">
    <source>
        <dbReference type="ARBA" id="ARBA00004308"/>
    </source>
</evidence>
<organism evidence="12 15">
    <name type="scientific">Adineta steineri</name>
    <dbReference type="NCBI Taxonomy" id="433720"/>
    <lineage>
        <taxon>Eukaryota</taxon>
        <taxon>Metazoa</taxon>
        <taxon>Spiralia</taxon>
        <taxon>Gnathifera</taxon>
        <taxon>Rotifera</taxon>
        <taxon>Eurotatoria</taxon>
        <taxon>Bdelloidea</taxon>
        <taxon>Adinetida</taxon>
        <taxon>Adinetidae</taxon>
        <taxon>Adineta</taxon>
    </lineage>
</organism>
<dbReference type="GO" id="GO:0019901">
    <property type="term" value="F:protein kinase binding"/>
    <property type="evidence" value="ECO:0007669"/>
    <property type="project" value="TreeGrafter"/>
</dbReference>
<dbReference type="GO" id="GO:0005737">
    <property type="term" value="C:cytoplasm"/>
    <property type="evidence" value="ECO:0007669"/>
    <property type="project" value="TreeGrafter"/>
</dbReference>
<dbReference type="Pfam" id="PF00102">
    <property type="entry name" value="Y_phosphatase"/>
    <property type="match status" value="1"/>
</dbReference>
<evidence type="ECO:0000256" key="5">
    <source>
        <dbReference type="ARBA" id="ARBA00022801"/>
    </source>
</evidence>
<dbReference type="PRINTS" id="PR00700">
    <property type="entry name" value="PRTYPHPHTASE"/>
</dbReference>
<evidence type="ECO:0000256" key="9">
    <source>
        <dbReference type="SAM" id="Phobius"/>
    </source>
</evidence>
<proteinExistence type="inferred from homology"/>
<evidence type="ECO:0000313" key="14">
    <source>
        <dbReference type="EMBL" id="CAF3728015.1"/>
    </source>
</evidence>
<dbReference type="EC" id="3.1.3.48" evidence="3"/>
<keyword evidence="6" id="KW-0904">Protein phosphatase</keyword>
<dbReference type="InterPro" id="IPR000387">
    <property type="entry name" value="Tyr_Pase_dom"/>
</dbReference>
<feature type="region of interest" description="Disordered" evidence="8">
    <location>
        <begin position="355"/>
        <end position="374"/>
    </location>
</feature>
<reference evidence="12" key="1">
    <citation type="submission" date="2021-02" db="EMBL/GenBank/DDBJ databases">
        <authorList>
            <person name="Nowell W R."/>
        </authorList>
    </citation>
    <scope>NUCLEOTIDE SEQUENCE</scope>
</reference>
<dbReference type="AlphaFoldDB" id="A0A815F0K0"/>
<feature type="domain" description="Tyrosine-protein phosphatase" evidence="10">
    <location>
        <begin position="4"/>
        <end position="283"/>
    </location>
</feature>
<dbReference type="EMBL" id="CAJOAZ010000877">
    <property type="protein sequence ID" value="CAF3728015.1"/>
    <property type="molecule type" value="Genomic_DNA"/>
</dbReference>
<dbReference type="PANTHER" id="PTHR46047">
    <property type="entry name" value="TYROSINE-PROTEIN PHOSPHATASE NON-RECEPTOR TYPE 61F"/>
    <property type="match status" value="1"/>
</dbReference>
<dbReference type="PROSITE" id="PS50055">
    <property type="entry name" value="TYR_PHOSPHATASE_PTP"/>
    <property type="match status" value="1"/>
</dbReference>
<dbReference type="InterPro" id="IPR029021">
    <property type="entry name" value="Prot-tyrosine_phosphatase-like"/>
</dbReference>
<evidence type="ECO:0000313" key="12">
    <source>
        <dbReference type="EMBL" id="CAF1318586.1"/>
    </source>
</evidence>
<evidence type="ECO:0000259" key="11">
    <source>
        <dbReference type="PROSITE" id="PS50056"/>
    </source>
</evidence>
<dbReference type="GO" id="GO:0046426">
    <property type="term" value="P:negative regulation of receptor signaling pathway via JAK-STAT"/>
    <property type="evidence" value="ECO:0007669"/>
    <property type="project" value="TreeGrafter"/>
</dbReference>
<dbReference type="PROSITE" id="PS00383">
    <property type="entry name" value="TYR_PHOSPHATASE_1"/>
    <property type="match status" value="1"/>
</dbReference>
<evidence type="ECO:0000256" key="3">
    <source>
        <dbReference type="ARBA" id="ARBA00013064"/>
    </source>
</evidence>
<dbReference type="GO" id="GO:0012505">
    <property type="term" value="C:endomembrane system"/>
    <property type="evidence" value="ECO:0007669"/>
    <property type="project" value="UniProtKB-SubCell"/>
</dbReference>
<keyword evidence="5" id="KW-0378">Hydrolase</keyword>
<evidence type="ECO:0000313" key="13">
    <source>
        <dbReference type="EMBL" id="CAF3558168.1"/>
    </source>
</evidence>
<name>A0A815F0K0_9BILA</name>
<dbReference type="EMBL" id="CAJNOE010000720">
    <property type="protein sequence ID" value="CAF1318586.1"/>
    <property type="molecule type" value="Genomic_DNA"/>
</dbReference>
<protein>
    <recommendedName>
        <fullName evidence="3">protein-tyrosine-phosphatase</fullName>
        <ecNumber evidence="3">3.1.3.48</ecNumber>
    </recommendedName>
</protein>
<feature type="domain" description="Tyrosine specific protein phosphatases" evidence="11">
    <location>
        <begin position="195"/>
        <end position="274"/>
    </location>
</feature>
<dbReference type="Proteomes" id="UP000663868">
    <property type="component" value="Unassembled WGS sequence"/>
</dbReference>
<accession>A0A815F0K0</accession>
<sequence length="474" mass="54852">MSHIEEEFLKIENERGWNTLFHKLSNDHNIKTVNKKANIALLNINRGLNRFRDVLPYDETRVCLIRGSNDYINANYVQVPSAHRKYILTQGPLETTSNHFWQMIWEQNSRVIIMLTHLVEKGCNKCWLYYPDYDNASELTYDDVDLKVVFTSERQYRHYTQRKFELINLLTGESRLIIHWSDFDWPDHGAPSNPEPFLQLLSDVRYCGAFDPEYGAPILHCSAGIGRSGTFVLVDSILKMLAHTQNPSDVSLVDILAHIRTQRGGLIQTAEQLRFSYRAIIAGLKVLNELEQSEKPFVDCDMNLSSESESEDDGENFNYKKHPKQCGRQNNIMPNGRLCENCEDINCELMKRADSTPSSYHPSPKTTHRLISASGSRVSSEDLKSYPQSSKIITPQDVETSLRLRQERLLRQETLERKVHDLKNKFQRQSSYNEATLFTLLTTKYRYPFLIGIFSIFTGSFLLYKYASSNNRSH</sequence>
<comment type="subcellular location">
    <subcellularLocation>
        <location evidence="1">Endomembrane system</location>
    </subcellularLocation>
</comment>
<evidence type="ECO:0000256" key="4">
    <source>
        <dbReference type="ARBA" id="ARBA00022553"/>
    </source>
</evidence>
<evidence type="ECO:0000313" key="15">
    <source>
        <dbReference type="Proteomes" id="UP000663860"/>
    </source>
</evidence>
<dbReference type="PROSITE" id="PS50056">
    <property type="entry name" value="TYR_PHOSPHATASE_2"/>
    <property type="match status" value="1"/>
</dbReference>
<dbReference type="GO" id="GO:0005634">
    <property type="term" value="C:nucleus"/>
    <property type="evidence" value="ECO:0007669"/>
    <property type="project" value="TreeGrafter"/>
</dbReference>
<evidence type="ECO:0000259" key="10">
    <source>
        <dbReference type="PROSITE" id="PS50055"/>
    </source>
</evidence>
<dbReference type="EMBL" id="CAJOBB010000094">
    <property type="protein sequence ID" value="CAF3558168.1"/>
    <property type="molecule type" value="Genomic_DNA"/>
</dbReference>
<evidence type="ECO:0000256" key="6">
    <source>
        <dbReference type="ARBA" id="ARBA00022912"/>
    </source>
</evidence>
<comment type="similarity">
    <text evidence="2">Belongs to the protein-tyrosine phosphatase family. Non-receptor class 1 subfamily.</text>
</comment>
<keyword evidence="9" id="KW-1133">Transmembrane helix</keyword>
<evidence type="ECO:0000256" key="8">
    <source>
        <dbReference type="SAM" id="MobiDB-lite"/>
    </source>
</evidence>
<keyword evidence="9" id="KW-0812">Transmembrane</keyword>
<dbReference type="InterPro" id="IPR051985">
    <property type="entry name" value="NR_tyrosine_phosphatase"/>
</dbReference>
<dbReference type="InterPro" id="IPR000242">
    <property type="entry name" value="PTP_cat"/>
</dbReference>
<dbReference type="SMART" id="SM00404">
    <property type="entry name" value="PTPc_motif"/>
    <property type="match status" value="1"/>
</dbReference>
<dbReference type="PANTHER" id="PTHR46047:SF3">
    <property type="entry name" value="TYROSINE-PROTEIN PHOSPHATASE NON-RECEPTOR TYPE 61F"/>
    <property type="match status" value="1"/>
</dbReference>
<dbReference type="Proteomes" id="UP000663844">
    <property type="component" value="Unassembled WGS sequence"/>
</dbReference>
<gene>
    <name evidence="12" type="ORF">IZO911_LOCUS35015</name>
    <name evidence="13" type="ORF">KXQ929_LOCUS3000</name>
    <name evidence="14" type="ORF">OXD698_LOCUS14087</name>
</gene>
<dbReference type="SMART" id="SM00194">
    <property type="entry name" value="PTPc"/>
    <property type="match status" value="1"/>
</dbReference>
<dbReference type="Gene3D" id="3.90.190.10">
    <property type="entry name" value="Protein tyrosine phosphatase superfamily"/>
    <property type="match status" value="1"/>
</dbReference>
<keyword evidence="7 9" id="KW-0472">Membrane</keyword>
<dbReference type="InterPro" id="IPR003595">
    <property type="entry name" value="Tyr_Pase_cat"/>
</dbReference>
<dbReference type="GO" id="GO:0070373">
    <property type="term" value="P:negative regulation of ERK1 and ERK2 cascade"/>
    <property type="evidence" value="ECO:0007669"/>
    <property type="project" value="TreeGrafter"/>
</dbReference>